<accession>A0A0A0EWI4</accession>
<dbReference type="GO" id="GO:0046872">
    <property type="term" value="F:metal ion binding"/>
    <property type="evidence" value="ECO:0007669"/>
    <property type="project" value="InterPro"/>
</dbReference>
<dbReference type="Gene3D" id="1.20.58.1000">
    <property type="entry name" value="Metal-sensitive repressor, helix protomer"/>
    <property type="match status" value="1"/>
</dbReference>
<name>A0A0A0EWI4_9GAMM</name>
<dbReference type="Pfam" id="PF02583">
    <property type="entry name" value="Trns_repr_metal"/>
    <property type="match status" value="1"/>
</dbReference>
<evidence type="ECO:0000313" key="3">
    <source>
        <dbReference type="Proteomes" id="UP000029998"/>
    </source>
</evidence>
<dbReference type="GO" id="GO:0045892">
    <property type="term" value="P:negative regulation of DNA-templated transcription"/>
    <property type="evidence" value="ECO:0007669"/>
    <property type="project" value="UniProtKB-ARBA"/>
</dbReference>
<keyword evidence="3" id="KW-1185">Reference proteome</keyword>
<dbReference type="EMBL" id="AVPU01000013">
    <property type="protein sequence ID" value="KGM54423.1"/>
    <property type="molecule type" value="Genomic_DNA"/>
</dbReference>
<evidence type="ECO:0000256" key="1">
    <source>
        <dbReference type="ARBA" id="ARBA00005260"/>
    </source>
</evidence>
<dbReference type="Proteomes" id="UP000029998">
    <property type="component" value="Unassembled WGS sequence"/>
</dbReference>
<comment type="caution">
    <text evidence="2">The sequence shown here is derived from an EMBL/GenBank/DDBJ whole genome shotgun (WGS) entry which is preliminary data.</text>
</comment>
<protein>
    <recommendedName>
        <fullName evidence="4">Transcriptional regulator</fullName>
    </recommendedName>
</protein>
<dbReference type="InterPro" id="IPR003735">
    <property type="entry name" value="Metal_Tscrpt_repr"/>
</dbReference>
<dbReference type="PANTHER" id="PTHR33677">
    <property type="entry name" value="TRANSCRIPTIONAL REPRESSOR FRMR-RELATED"/>
    <property type="match status" value="1"/>
</dbReference>
<dbReference type="PANTHER" id="PTHR33677:SF5">
    <property type="entry name" value="TRANSCRIPTIONAL REPRESSOR FRMR"/>
    <property type="match status" value="1"/>
</dbReference>
<dbReference type="GO" id="GO:0003677">
    <property type="term" value="F:DNA binding"/>
    <property type="evidence" value="ECO:0007669"/>
    <property type="project" value="InterPro"/>
</dbReference>
<dbReference type="InterPro" id="IPR038390">
    <property type="entry name" value="Metal_Tscrpt_repr_sf"/>
</dbReference>
<dbReference type="eggNOG" id="COG1937">
    <property type="taxonomic scope" value="Bacteria"/>
</dbReference>
<dbReference type="CDD" id="cd10153">
    <property type="entry name" value="RcnR-FrmR-like_DUF156"/>
    <property type="match status" value="1"/>
</dbReference>
<dbReference type="AlphaFoldDB" id="A0A0A0EWI4"/>
<organism evidence="2 3">
    <name type="scientific">Lysobacter daejeonensis GH1-9</name>
    <dbReference type="NCBI Taxonomy" id="1385517"/>
    <lineage>
        <taxon>Bacteria</taxon>
        <taxon>Pseudomonadati</taxon>
        <taxon>Pseudomonadota</taxon>
        <taxon>Gammaproteobacteria</taxon>
        <taxon>Lysobacterales</taxon>
        <taxon>Lysobacteraceae</taxon>
        <taxon>Aerolutibacter</taxon>
    </lineage>
</organism>
<comment type="similarity">
    <text evidence="1">Belongs to the FrmR/RcnR family.</text>
</comment>
<gene>
    <name evidence="2" type="ORF">N800_02980</name>
</gene>
<proteinExistence type="inferred from homology"/>
<reference evidence="2 3" key="1">
    <citation type="submission" date="2013-08" db="EMBL/GenBank/DDBJ databases">
        <title>Genome sequencing of Lysobacter.</title>
        <authorList>
            <person name="Zhang S."/>
            <person name="Wang G."/>
        </authorList>
    </citation>
    <scope>NUCLEOTIDE SEQUENCE [LARGE SCALE GENOMIC DNA]</scope>
    <source>
        <strain evidence="2 3">GH1-9</strain>
    </source>
</reference>
<evidence type="ECO:0008006" key="4">
    <source>
        <dbReference type="Google" id="ProtNLM"/>
    </source>
</evidence>
<dbReference type="OrthoDB" id="9806052at2"/>
<dbReference type="NCBIfam" id="NF008464">
    <property type="entry name" value="PRK11352.1"/>
    <property type="match status" value="1"/>
</dbReference>
<sequence>MPHSPQEKKRVLTRVRRIKGQLEALERALEAGADCAPVLQQIAAVRGAVNGLMSEVMEAHIREGFSEPAGSDRERAERVTELAGLVRSYLK</sequence>
<dbReference type="RefSeq" id="WP_036137160.1">
    <property type="nucleotide sequence ID" value="NZ_AVPU01000013.1"/>
</dbReference>
<evidence type="ECO:0000313" key="2">
    <source>
        <dbReference type="EMBL" id="KGM54423.1"/>
    </source>
</evidence>
<dbReference type="STRING" id="1385517.N800_02980"/>